<name>A0A5C7FMF7_9BACT</name>
<dbReference type="PROSITE" id="PS51257">
    <property type="entry name" value="PROKAR_LIPOPROTEIN"/>
    <property type="match status" value="1"/>
</dbReference>
<dbReference type="Proteomes" id="UP000321907">
    <property type="component" value="Unassembled WGS sequence"/>
</dbReference>
<evidence type="ECO:0008006" key="3">
    <source>
        <dbReference type="Google" id="ProtNLM"/>
    </source>
</evidence>
<gene>
    <name evidence="1" type="ORF">FUA23_03235</name>
</gene>
<evidence type="ECO:0000313" key="2">
    <source>
        <dbReference type="Proteomes" id="UP000321907"/>
    </source>
</evidence>
<protein>
    <recommendedName>
        <fullName evidence="3">Gliding motility-associated lipoprotein GldH</fullName>
    </recommendedName>
</protein>
<dbReference type="RefSeq" id="WP_147929269.1">
    <property type="nucleotide sequence ID" value="NZ_VOXD01000003.1"/>
</dbReference>
<dbReference type="OrthoDB" id="982482at2"/>
<evidence type="ECO:0000313" key="1">
    <source>
        <dbReference type="EMBL" id="TXF91250.1"/>
    </source>
</evidence>
<dbReference type="InterPro" id="IPR020018">
    <property type="entry name" value="Motility-assoc_lipoprot_GldH"/>
</dbReference>
<dbReference type="Pfam" id="PF14109">
    <property type="entry name" value="GldH_lipo"/>
    <property type="match status" value="1"/>
</dbReference>
<comment type="caution">
    <text evidence="1">The sequence shown here is derived from an EMBL/GenBank/DDBJ whole genome shotgun (WGS) entry which is preliminary data.</text>
</comment>
<dbReference type="EMBL" id="VOXD01000003">
    <property type="protein sequence ID" value="TXF91250.1"/>
    <property type="molecule type" value="Genomic_DNA"/>
</dbReference>
<accession>A0A5C7FMF7</accession>
<keyword evidence="2" id="KW-1185">Reference proteome</keyword>
<dbReference type="AlphaFoldDB" id="A0A5C7FMF7"/>
<reference evidence="1 2" key="1">
    <citation type="submission" date="2019-08" db="EMBL/GenBank/DDBJ databases">
        <title>Lewinella sp. strain SSH13 Genome sequencing and assembly.</title>
        <authorList>
            <person name="Kim I."/>
        </authorList>
    </citation>
    <scope>NUCLEOTIDE SEQUENCE [LARGE SCALE GENOMIC DNA]</scope>
    <source>
        <strain evidence="1 2">SSH13</strain>
    </source>
</reference>
<proteinExistence type="predicted"/>
<organism evidence="1 2">
    <name type="scientific">Neolewinella aurantiaca</name>
    <dbReference type="NCBI Taxonomy" id="2602767"/>
    <lineage>
        <taxon>Bacteria</taxon>
        <taxon>Pseudomonadati</taxon>
        <taxon>Bacteroidota</taxon>
        <taxon>Saprospiria</taxon>
        <taxon>Saprospirales</taxon>
        <taxon>Lewinellaceae</taxon>
        <taxon>Neolewinella</taxon>
    </lineage>
</organism>
<sequence length="154" mass="17142">MHRLFYFLALTTLLSSCGPTTIYEQDKPLPEAGWAYQDSARFDFAIPATEQAYDLVLKLEHGTAFPYQNFYVKLHTGFPSGKRTTEEVSLQLAGDFGAWLGDCNSEVCEQEITILRNAKFAEAGAYYLTLEQFSREPVLGAIGSVGLAVRETID</sequence>